<keyword evidence="2" id="KW-1185">Reference proteome</keyword>
<dbReference type="Gene3D" id="3.80.10.10">
    <property type="entry name" value="Ribonuclease Inhibitor"/>
    <property type="match status" value="1"/>
</dbReference>
<comment type="caution">
    <text evidence="1">The sequence shown here is derived from an EMBL/GenBank/DDBJ whole genome shotgun (WGS) entry which is preliminary data.</text>
</comment>
<organism evidence="1 2">
    <name type="scientific">Pseudoalteromonas rhizosphaerae</name>
    <dbReference type="NCBI Taxonomy" id="2518973"/>
    <lineage>
        <taxon>Bacteria</taxon>
        <taxon>Pseudomonadati</taxon>
        <taxon>Pseudomonadota</taxon>
        <taxon>Gammaproteobacteria</taxon>
        <taxon>Alteromonadales</taxon>
        <taxon>Pseudoalteromonadaceae</taxon>
        <taxon>Pseudoalteromonas</taxon>
    </lineage>
</organism>
<dbReference type="InterPro" id="IPR026906">
    <property type="entry name" value="LRR_5"/>
</dbReference>
<name>A0ABW8L324_9GAMM</name>
<dbReference type="Proteomes" id="UP001620262">
    <property type="component" value="Unassembled WGS sequence"/>
</dbReference>
<dbReference type="RefSeq" id="WP_404676464.1">
    <property type="nucleotide sequence ID" value="NZ_JBJDOT010000046.1"/>
</dbReference>
<protein>
    <submittedName>
        <fullName evidence="1">Leucine-rich repeat domain-containing protein</fullName>
    </submittedName>
</protein>
<dbReference type="EMBL" id="JBJDOT010000046">
    <property type="protein sequence ID" value="MFK3866422.1"/>
    <property type="molecule type" value="Genomic_DNA"/>
</dbReference>
<accession>A0ABW8L324</accession>
<dbReference type="InterPro" id="IPR032675">
    <property type="entry name" value="LRR_dom_sf"/>
</dbReference>
<evidence type="ECO:0000313" key="1">
    <source>
        <dbReference type="EMBL" id="MFK3866422.1"/>
    </source>
</evidence>
<dbReference type="Pfam" id="PF13306">
    <property type="entry name" value="LRR_5"/>
    <property type="match status" value="1"/>
</dbReference>
<proteinExistence type="predicted"/>
<evidence type="ECO:0000313" key="2">
    <source>
        <dbReference type="Proteomes" id="UP001620262"/>
    </source>
</evidence>
<reference evidence="1 2" key="1">
    <citation type="submission" date="2024-11" db="EMBL/GenBank/DDBJ databases">
        <title>The Natural Products Discovery Center: Release of the First 8490 Sequenced Strains for Exploring Actinobacteria Biosynthetic Diversity.</title>
        <authorList>
            <person name="Kalkreuter E."/>
            <person name="Kautsar S.A."/>
            <person name="Yang D."/>
            <person name="Bader C.D."/>
            <person name="Teijaro C.N."/>
            <person name="Fluegel L."/>
            <person name="Davis C.M."/>
            <person name="Simpson J.R."/>
            <person name="Lauterbach L."/>
            <person name="Steele A.D."/>
            <person name="Gui C."/>
            <person name="Meng S."/>
            <person name="Li G."/>
            <person name="Viehrig K."/>
            <person name="Ye F."/>
            <person name="Su P."/>
            <person name="Kiefer A.F."/>
            <person name="Nichols A."/>
            <person name="Cepeda A.J."/>
            <person name="Yan W."/>
            <person name="Fan B."/>
            <person name="Jiang Y."/>
            <person name="Adhikari A."/>
            <person name="Zheng C.-J."/>
            <person name="Schuster L."/>
            <person name="Cowan T.M."/>
            <person name="Smanski M.J."/>
            <person name="Chevrette M.G."/>
            <person name="De Carvalho L.P.S."/>
            <person name="Shen B."/>
        </authorList>
    </citation>
    <scope>NUCLEOTIDE SEQUENCE [LARGE SCALE GENOMIC DNA]</scope>
    <source>
        <strain evidence="1 2">NPDC078403</strain>
    </source>
</reference>
<sequence>MENLTNESYTFKDIDDKILILDYIGDSKDVVIPDYINNKPVVAIMREAFDNKKLEAVVLPKYLEFIDEDAFYQNHIKEIVIPASVIKIGGGAFGRNKIEKLTIEAEIDFLPMFCFVGNNIENLTIPASVTSISNDCFGENKYLKKVTLPECLLEDKKNIFYGCDIDNITFIPI</sequence>
<gene>
    <name evidence="1" type="ORF">ACI2JU_21485</name>
</gene>